<dbReference type="AlphaFoldDB" id="A0A437QQR8"/>
<feature type="transmembrane region" description="Helical" evidence="4">
    <location>
        <begin position="255"/>
        <end position="274"/>
    </location>
</feature>
<proteinExistence type="predicted"/>
<dbReference type="PANTHER" id="PTHR23534">
    <property type="entry name" value="MFS PERMEASE"/>
    <property type="match status" value="1"/>
</dbReference>
<dbReference type="PROSITE" id="PS50850">
    <property type="entry name" value="MFS"/>
    <property type="match status" value="1"/>
</dbReference>
<evidence type="ECO:0000256" key="4">
    <source>
        <dbReference type="SAM" id="Phobius"/>
    </source>
</evidence>
<protein>
    <submittedName>
        <fullName evidence="6">MFS transporter</fullName>
    </submittedName>
</protein>
<feature type="transmembrane region" description="Helical" evidence="4">
    <location>
        <begin position="369"/>
        <end position="389"/>
    </location>
</feature>
<dbReference type="InterPro" id="IPR020846">
    <property type="entry name" value="MFS_dom"/>
</dbReference>
<evidence type="ECO:0000313" key="7">
    <source>
        <dbReference type="Proteomes" id="UP000287447"/>
    </source>
</evidence>
<gene>
    <name evidence="6" type="ORF">EOI86_16970</name>
</gene>
<dbReference type="OrthoDB" id="8558006at2"/>
<dbReference type="GO" id="GO:0022857">
    <property type="term" value="F:transmembrane transporter activity"/>
    <property type="evidence" value="ECO:0007669"/>
    <property type="project" value="InterPro"/>
</dbReference>
<keyword evidence="2 4" id="KW-1133">Transmembrane helix</keyword>
<evidence type="ECO:0000256" key="3">
    <source>
        <dbReference type="ARBA" id="ARBA00023136"/>
    </source>
</evidence>
<feature type="transmembrane region" description="Helical" evidence="4">
    <location>
        <begin position="281"/>
        <end position="304"/>
    </location>
</feature>
<accession>A0A437QQR8</accession>
<feature type="transmembrane region" description="Helical" evidence="4">
    <location>
        <begin position="310"/>
        <end position="334"/>
    </location>
</feature>
<dbReference type="InterPro" id="IPR036259">
    <property type="entry name" value="MFS_trans_sf"/>
</dbReference>
<evidence type="ECO:0000259" key="5">
    <source>
        <dbReference type="PROSITE" id="PS50850"/>
    </source>
</evidence>
<keyword evidence="7" id="KW-1185">Reference proteome</keyword>
<feature type="transmembrane region" description="Helical" evidence="4">
    <location>
        <begin position="101"/>
        <end position="121"/>
    </location>
</feature>
<feature type="transmembrane region" description="Helical" evidence="4">
    <location>
        <begin position="133"/>
        <end position="151"/>
    </location>
</feature>
<keyword evidence="3 4" id="KW-0472">Membrane</keyword>
<evidence type="ECO:0000256" key="1">
    <source>
        <dbReference type="ARBA" id="ARBA00022692"/>
    </source>
</evidence>
<dbReference type="EMBL" id="SADE01000002">
    <property type="protein sequence ID" value="RVU36854.1"/>
    <property type="molecule type" value="Genomic_DNA"/>
</dbReference>
<organism evidence="6 7">
    <name type="scientific">Hwanghaeella grinnelliae</name>
    <dbReference type="NCBI Taxonomy" id="2500179"/>
    <lineage>
        <taxon>Bacteria</taxon>
        <taxon>Pseudomonadati</taxon>
        <taxon>Pseudomonadota</taxon>
        <taxon>Alphaproteobacteria</taxon>
        <taxon>Rhodospirillales</taxon>
        <taxon>Rhodospirillaceae</taxon>
        <taxon>Hwanghaeella</taxon>
    </lineage>
</organism>
<feature type="transmembrane region" description="Helical" evidence="4">
    <location>
        <begin position="12"/>
        <end position="35"/>
    </location>
</feature>
<dbReference type="RefSeq" id="WP_127766329.1">
    <property type="nucleotide sequence ID" value="NZ_SADE01000002.1"/>
</dbReference>
<keyword evidence="1 4" id="KW-0812">Transmembrane</keyword>
<sequence length="398" mass="41152">MQVMWISRNVNFIGLLFANTILGVAMPMLLILGGLTGLMLAPTEGLVTLPASVQTLAGLLAAAPCSLFMGRYGRRIGFAAGGCVAITGALLATYALIADSFVLLCAAHFVLGAALASFQYFRFAAAEVVSTEWQPVAISLMLTSGLVAAIAGPEIFIMAKDALAPIPLAGAYAALAAVLLFGITPLAAVRIPRTEDPSPKLNITRFSALSELRRGPVRRAVGIAAVSQGVMIFLMIPTPLAMIGCGFVEATAGDVIRWHVVAMFAPSFFTGFLIKRFGAEQIAIAGLVMVLAAALAAAAGLSAAHFYGSLILLGVGWNFGFIGATSLLASAVTAGEKAAIQGVNDTIIALVSTVCAFAAGLVVTGYGWAVLAFVTMAVLLITFVILAMGRKQARLEQI</sequence>
<feature type="transmembrane region" description="Helical" evidence="4">
    <location>
        <begin position="346"/>
        <end position="363"/>
    </location>
</feature>
<comment type="caution">
    <text evidence="6">The sequence shown here is derived from an EMBL/GenBank/DDBJ whole genome shotgun (WGS) entry which is preliminary data.</text>
</comment>
<feature type="domain" description="Major facilitator superfamily (MFS) profile" evidence="5">
    <location>
        <begin position="208"/>
        <end position="398"/>
    </location>
</feature>
<evidence type="ECO:0000313" key="6">
    <source>
        <dbReference type="EMBL" id="RVU36854.1"/>
    </source>
</evidence>
<name>A0A437QQR8_9PROT</name>
<dbReference type="PANTHER" id="PTHR23534:SF1">
    <property type="entry name" value="MAJOR FACILITATOR SUPERFAMILY PROTEIN"/>
    <property type="match status" value="1"/>
</dbReference>
<dbReference type="Proteomes" id="UP000287447">
    <property type="component" value="Unassembled WGS sequence"/>
</dbReference>
<feature type="transmembrane region" description="Helical" evidence="4">
    <location>
        <begin position="76"/>
        <end position="95"/>
    </location>
</feature>
<reference evidence="7" key="1">
    <citation type="submission" date="2019-01" db="EMBL/GenBank/DDBJ databases">
        <title>Gri0909 isolated from a small marine red alga.</title>
        <authorList>
            <person name="Kim J."/>
            <person name="Jeong S.E."/>
            <person name="Jeon C.O."/>
        </authorList>
    </citation>
    <scope>NUCLEOTIDE SEQUENCE [LARGE SCALE GENOMIC DNA]</scope>
    <source>
        <strain evidence="7">Gri0909</strain>
    </source>
</reference>
<dbReference type="SUPFAM" id="SSF103473">
    <property type="entry name" value="MFS general substrate transporter"/>
    <property type="match status" value="1"/>
</dbReference>
<feature type="transmembrane region" description="Helical" evidence="4">
    <location>
        <begin position="171"/>
        <end position="191"/>
    </location>
</feature>
<feature type="transmembrane region" description="Helical" evidence="4">
    <location>
        <begin position="220"/>
        <end position="243"/>
    </location>
</feature>
<dbReference type="Gene3D" id="1.20.1250.20">
    <property type="entry name" value="MFS general substrate transporter like domains"/>
    <property type="match status" value="1"/>
</dbReference>
<feature type="transmembrane region" description="Helical" evidence="4">
    <location>
        <begin position="47"/>
        <end position="69"/>
    </location>
</feature>
<evidence type="ECO:0000256" key="2">
    <source>
        <dbReference type="ARBA" id="ARBA00022989"/>
    </source>
</evidence>